<feature type="domain" description="AMP-dependent synthetase/ligase" evidence="3">
    <location>
        <begin position="22"/>
        <end position="405"/>
    </location>
</feature>
<name>A0ABR4HKV1_9EURO</name>
<proteinExistence type="inferred from homology"/>
<keyword evidence="2" id="KW-0436">Ligase</keyword>
<accession>A0ABR4HKV1</accession>
<dbReference type="Pfam" id="PF13193">
    <property type="entry name" value="AMP-binding_C"/>
    <property type="match status" value="1"/>
</dbReference>
<dbReference type="Pfam" id="PF00501">
    <property type="entry name" value="AMP-binding"/>
    <property type="match status" value="1"/>
</dbReference>
<dbReference type="InterPro" id="IPR042099">
    <property type="entry name" value="ANL_N_sf"/>
</dbReference>
<keyword evidence="6" id="KW-1185">Reference proteome</keyword>
<dbReference type="SUPFAM" id="SSF56801">
    <property type="entry name" value="Acetyl-CoA synthetase-like"/>
    <property type="match status" value="1"/>
</dbReference>
<dbReference type="PANTHER" id="PTHR24096">
    <property type="entry name" value="LONG-CHAIN-FATTY-ACID--COA LIGASE"/>
    <property type="match status" value="1"/>
</dbReference>
<dbReference type="EMBL" id="JBFXLT010000028">
    <property type="protein sequence ID" value="KAL2815368.1"/>
    <property type="molecule type" value="Genomic_DNA"/>
</dbReference>
<protein>
    <recommendedName>
        <fullName evidence="7">Phenylacetyl-CoA ligase</fullName>
    </recommendedName>
</protein>
<dbReference type="InterPro" id="IPR020845">
    <property type="entry name" value="AMP-binding_CS"/>
</dbReference>
<organism evidence="5 6">
    <name type="scientific">Aspergillus granulosus</name>
    <dbReference type="NCBI Taxonomy" id="176169"/>
    <lineage>
        <taxon>Eukaryota</taxon>
        <taxon>Fungi</taxon>
        <taxon>Dikarya</taxon>
        <taxon>Ascomycota</taxon>
        <taxon>Pezizomycotina</taxon>
        <taxon>Eurotiomycetes</taxon>
        <taxon>Eurotiomycetidae</taxon>
        <taxon>Eurotiales</taxon>
        <taxon>Aspergillaceae</taxon>
        <taxon>Aspergillus</taxon>
        <taxon>Aspergillus subgen. Nidulantes</taxon>
    </lineage>
</organism>
<evidence type="ECO:0008006" key="7">
    <source>
        <dbReference type="Google" id="ProtNLM"/>
    </source>
</evidence>
<dbReference type="Gene3D" id="3.30.300.30">
    <property type="match status" value="1"/>
</dbReference>
<comment type="caution">
    <text evidence="5">The sequence shown here is derived from an EMBL/GenBank/DDBJ whole genome shotgun (WGS) entry which is preliminary data.</text>
</comment>
<dbReference type="Proteomes" id="UP001610334">
    <property type="component" value="Unassembled WGS sequence"/>
</dbReference>
<evidence type="ECO:0000256" key="2">
    <source>
        <dbReference type="ARBA" id="ARBA00022598"/>
    </source>
</evidence>
<gene>
    <name evidence="5" type="ORF">BJX63DRAFT_166762</name>
</gene>
<dbReference type="InterPro" id="IPR000873">
    <property type="entry name" value="AMP-dep_synth/lig_dom"/>
</dbReference>
<evidence type="ECO:0000313" key="5">
    <source>
        <dbReference type="EMBL" id="KAL2815368.1"/>
    </source>
</evidence>
<dbReference type="InterPro" id="IPR025110">
    <property type="entry name" value="AMP-bd_C"/>
</dbReference>
<evidence type="ECO:0000259" key="3">
    <source>
        <dbReference type="Pfam" id="PF00501"/>
    </source>
</evidence>
<dbReference type="CDD" id="cd05911">
    <property type="entry name" value="Firefly_Luc_like"/>
    <property type="match status" value="1"/>
</dbReference>
<evidence type="ECO:0000259" key="4">
    <source>
        <dbReference type="Pfam" id="PF13193"/>
    </source>
</evidence>
<evidence type="ECO:0000256" key="1">
    <source>
        <dbReference type="ARBA" id="ARBA00006432"/>
    </source>
</evidence>
<dbReference type="PROSITE" id="PS00455">
    <property type="entry name" value="AMP_BINDING"/>
    <property type="match status" value="1"/>
</dbReference>
<dbReference type="InterPro" id="IPR045851">
    <property type="entry name" value="AMP-bd_C_sf"/>
</dbReference>
<evidence type="ECO:0000313" key="6">
    <source>
        <dbReference type="Proteomes" id="UP001610334"/>
    </source>
</evidence>
<reference evidence="5 6" key="1">
    <citation type="submission" date="2024-07" db="EMBL/GenBank/DDBJ databases">
        <title>Section-level genome sequencing and comparative genomics of Aspergillus sections Usti and Cavernicolus.</title>
        <authorList>
            <consortium name="Lawrence Berkeley National Laboratory"/>
            <person name="Nybo J.L."/>
            <person name="Vesth T.C."/>
            <person name="Theobald S."/>
            <person name="Frisvad J.C."/>
            <person name="Larsen T.O."/>
            <person name="Kjaerboelling I."/>
            <person name="Rothschild-Mancinelli K."/>
            <person name="Lyhne E.K."/>
            <person name="Kogle M.E."/>
            <person name="Barry K."/>
            <person name="Clum A."/>
            <person name="Na H."/>
            <person name="Ledsgaard L."/>
            <person name="Lin J."/>
            <person name="Lipzen A."/>
            <person name="Kuo A."/>
            <person name="Riley R."/>
            <person name="Mondo S."/>
            <person name="Labutti K."/>
            <person name="Haridas S."/>
            <person name="Pangalinan J."/>
            <person name="Salamov A.A."/>
            <person name="Simmons B.A."/>
            <person name="Magnuson J.K."/>
            <person name="Chen J."/>
            <person name="Drula E."/>
            <person name="Henrissat B."/>
            <person name="Wiebenga A."/>
            <person name="Lubbers R.J."/>
            <person name="Gomes A.C."/>
            <person name="Makela M.R."/>
            <person name="Stajich J."/>
            <person name="Grigoriev I.V."/>
            <person name="Mortensen U.H."/>
            <person name="De Vries R.P."/>
            <person name="Baker S.E."/>
            <person name="Andersen M.R."/>
        </authorList>
    </citation>
    <scope>NUCLEOTIDE SEQUENCE [LARGE SCALE GENOMIC DNA]</scope>
    <source>
        <strain evidence="5 6">CBS 588.65</strain>
    </source>
</reference>
<feature type="domain" description="AMP-binding enzyme C-terminal" evidence="4">
    <location>
        <begin position="456"/>
        <end position="540"/>
    </location>
</feature>
<dbReference type="PANTHER" id="PTHR24096:SF149">
    <property type="entry name" value="AMP-BINDING DOMAIN-CONTAINING PROTEIN-RELATED"/>
    <property type="match status" value="1"/>
</dbReference>
<dbReference type="Gene3D" id="3.40.50.12780">
    <property type="entry name" value="N-terminal domain of ligase-like"/>
    <property type="match status" value="1"/>
</dbReference>
<sequence>MPISSQSPPIDIPNIDLWTFLFERKDKPFPDDKVIYTDADSKRSYTFQDVKQGAITFGQGLKSVFDWRKGDVLALYTPNSIDIPVVIYGTLWAGGVVSPSNPAYTVEELAFQLKDSGAKAVVTQLPVLDIARAAAKKVGIPDDHIVLIGDQRDPEARVKHFTSIRNISGATRFRRSKVNPEKDLSFLVYSSGTTGIPKGVMLSHRNIVANSLQLAAGEGELKWNGGADGKGDRVLAFLPFFHIYGLTCLVHQTLYKGYELVVMAKFDLEKWCQHVQEYRITFSYVVPPVVLLLGKHPIVDKYNLSTLRMMNSGAAPLTQELVEAVYNRLHIGIKQGYGLSETSPTTHLQPWSEWRESAGSVGKLLPNMEAKYMTMPEDASEPREVATGEVGELYVRGPNVFLGYHNNPAATADSISPEGWFRTGDVGYQDTKGNFYITDRVKELIKYKGFQVAPAELEGILVDNSAIDDVAVIGIESAAHGTEVPVAYVVRSAKSKSSGVSAEQEAANIIKWLEGKVAHHKRLRGGVRFVDEIPKSAAGKILRRMLKKQAQEEAAAPKAKL</sequence>
<comment type="similarity">
    <text evidence="1">Belongs to the ATP-dependent AMP-binding enzyme family.</text>
</comment>